<keyword evidence="3" id="KW-1185">Reference proteome</keyword>
<dbReference type="OrthoDB" id="5959117at2"/>
<feature type="signal peptide" evidence="1">
    <location>
        <begin position="1"/>
        <end position="19"/>
    </location>
</feature>
<proteinExistence type="predicted"/>
<dbReference type="EMBL" id="RYYV01000010">
    <property type="protein sequence ID" value="RUL74017.1"/>
    <property type="molecule type" value="Genomic_DNA"/>
</dbReference>
<name>A0A3S0PHK6_9GAMM</name>
<sequence length="122" mass="14005">MRLCIAALCLACFPFAALADSVHTIEVVNDTYSRIDTFSMAPAGSDRWIEVDFRTSMQESSFEQQLAMLLQFHDGDGCLRDLRTVLSDGRRIFARNFDLCRFHAYRPGTLFHHDRRVSQVMP</sequence>
<protein>
    <submittedName>
        <fullName evidence="2">Uncharacterized protein</fullName>
    </submittedName>
</protein>
<accession>A0A3S0PHK6</accession>
<evidence type="ECO:0000256" key="1">
    <source>
        <dbReference type="SAM" id="SignalP"/>
    </source>
</evidence>
<comment type="caution">
    <text evidence="2">The sequence shown here is derived from an EMBL/GenBank/DDBJ whole genome shotgun (WGS) entry which is preliminary data.</text>
</comment>
<evidence type="ECO:0000313" key="3">
    <source>
        <dbReference type="Proteomes" id="UP000274358"/>
    </source>
</evidence>
<feature type="chain" id="PRO_5018615483" evidence="1">
    <location>
        <begin position="20"/>
        <end position="122"/>
    </location>
</feature>
<dbReference type="Proteomes" id="UP000274358">
    <property type="component" value="Unassembled WGS sequence"/>
</dbReference>
<dbReference type="AlphaFoldDB" id="A0A3S0PHK6"/>
<gene>
    <name evidence="2" type="ORF">EKH80_14370</name>
</gene>
<organism evidence="2 3">
    <name type="scientific">Dyella choica</name>
    <dbReference type="NCBI Taxonomy" id="1927959"/>
    <lineage>
        <taxon>Bacteria</taxon>
        <taxon>Pseudomonadati</taxon>
        <taxon>Pseudomonadota</taxon>
        <taxon>Gammaproteobacteria</taxon>
        <taxon>Lysobacterales</taxon>
        <taxon>Rhodanobacteraceae</taxon>
        <taxon>Dyella</taxon>
    </lineage>
</organism>
<keyword evidence="1" id="KW-0732">Signal</keyword>
<reference evidence="2 3" key="1">
    <citation type="submission" date="2018-12" db="EMBL/GenBank/DDBJ databases">
        <title>Dyella dinghuensis sp. nov. DHOA06 and Dyella choica sp. nov. 4M-K27, isolated from forest soil.</title>
        <authorList>
            <person name="Qiu L.-H."/>
            <person name="Gao Z.-H."/>
        </authorList>
    </citation>
    <scope>NUCLEOTIDE SEQUENCE [LARGE SCALE GENOMIC DNA]</scope>
    <source>
        <strain evidence="2 3">4M-K27</strain>
    </source>
</reference>
<evidence type="ECO:0000313" key="2">
    <source>
        <dbReference type="EMBL" id="RUL74017.1"/>
    </source>
</evidence>
<dbReference type="RefSeq" id="WP_126685463.1">
    <property type="nucleotide sequence ID" value="NZ_RYYV01000010.1"/>
</dbReference>